<proteinExistence type="predicted"/>
<dbReference type="AlphaFoldDB" id="D0WFC0"/>
<dbReference type="Proteomes" id="UP000006001">
    <property type="component" value="Unassembled WGS sequence"/>
</dbReference>
<dbReference type="HOGENOM" id="CLU_2572023_0_0_11"/>
<keyword evidence="2" id="KW-1185">Reference proteome</keyword>
<sequence length="81" mass="9375">MTPSRHEFGSICLSPDAWALSEKAFRYEELHRIHCAISSAQYNLLLRHKSGSDPPIRRRLSLTENHPRACGVHRAQEDEHR</sequence>
<reference evidence="1" key="1">
    <citation type="submission" date="2009-10" db="EMBL/GenBank/DDBJ databases">
        <authorList>
            <person name="Weinstock G."/>
            <person name="Sodergren E."/>
            <person name="Clifton S."/>
            <person name="Fulton L."/>
            <person name="Fulton B."/>
            <person name="Courtney L."/>
            <person name="Fronick C."/>
            <person name="Harrison M."/>
            <person name="Strong C."/>
            <person name="Farmer C."/>
            <person name="Delahaunty K."/>
            <person name="Markovic C."/>
            <person name="Hall O."/>
            <person name="Minx P."/>
            <person name="Tomlinson C."/>
            <person name="Mitreva M."/>
            <person name="Nelson J."/>
            <person name="Hou S."/>
            <person name="Wollam A."/>
            <person name="Pepin K.H."/>
            <person name="Johnson M."/>
            <person name="Bhonagiri V."/>
            <person name="Nash W.E."/>
            <person name="Warren W."/>
            <person name="Chinwalla A."/>
            <person name="Mardis E.R."/>
            <person name="Wilson R.K."/>
        </authorList>
    </citation>
    <scope>NUCLEOTIDE SEQUENCE [LARGE SCALE GENOMIC DNA]</scope>
    <source>
        <strain evidence="1">ATCC 700122</strain>
    </source>
</reference>
<dbReference type="EMBL" id="ACUX02000005">
    <property type="protein sequence ID" value="EEZ61804.1"/>
    <property type="molecule type" value="Genomic_DNA"/>
</dbReference>
<dbReference type="STRING" id="649764.HMPREF0762_00438"/>
<name>D0WFC0_SLAES</name>
<gene>
    <name evidence="1" type="ORF">HMPREF0762_00438</name>
</gene>
<evidence type="ECO:0000313" key="1">
    <source>
        <dbReference type="EMBL" id="EEZ61804.1"/>
    </source>
</evidence>
<comment type="caution">
    <text evidence="1">The sequence shown here is derived from an EMBL/GenBank/DDBJ whole genome shotgun (WGS) entry which is preliminary data.</text>
</comment>
<accession>D0WFC0</accession>
<evidence type="ECO:0000313" key="2">
    <source>
        <dbReference type="Proteomes" id="UP000006001"/>
    </source>
</evidence>
<organism evidence="1 2">
    <name type="scientific">Slackia exigua (strain ATCC 700122 / DSM 15923 / CIP 105133 / JCM 11022 / KCTC 5966 / S-7)</name>
    <dbReference type="NCBI Taxonomy" id="649764"/>
    <lineage>
        <taxon>Bacteria</taxon>
        <taxon>Bacillati</taxon>
        <taxon>Actinomycetota</taxon>
        <taxon>Coriobacteriia</taxon>
        <taxon>Eggerthellales</taxon>
        <taxon>Eggerthellaceae</taxon>
        <taxon>Slackia</taxon>
    </lineage>
</organism>
<protein>
    <submittedName>
        <fullName evidence="1">Uncharacterized protein</fullName>
    </submittedName>
</protein>